<feature type="region of interest" description="Disordered" evidence="9">
    <location>
        <begin position="41"/>
        <end position="95"/>
    </location>
</feature>
<dbReference type="GO" id="GO:0000978">
    <property type="term" value="F:RNA polymerase II cis-regulatory region sequence-specific DNA binding"/>
    <property type="evidence" value="ECO:0007669"/>
    <property type="project" value="TreeGrafter"/>
</dbReference>
<dbReference type="Gene3D" id="3.30.50.10">
    <property type="entry name" value="Erythroid Transcription Factor GATA-1, subunit A"/>
    <property type="match status" value="1"/>
</dbReference>
<evidence type="ECO:0000256" key="2">
    <source>
        <dbReference type="ARBA" id="ARBA00022771"/>
    </source>
</evidence>
<evidence type="ECO:0000256" key="3">
    <source>
        <dbReference type="ARBA" id="ARBA00022833"/>
    </source>
</evidence>
<evidence type="ECO:0000256" key="9">
    <source>
        <dbReference type="SAM" id="MobiDB-lite"/>
    </source>
</evidence>
<keyword evidence="12" id="KW-1185">Reference proteome</keyword>
<dbReference type="PANTHER" id="PTHR24082">
    <property type="entry name" value="NUCLEAR HORMONE RECEPTOR"/>
    <property type="match status" value="1"/>
</dbReference>
<reference evidence="11" key="1">
    <citation type="submission" date="2020-08" db="EMBL/GenBank/DDBJ databases">
        <title>Multicomponent nature underlies the extraordinary mechanical properties of spider dragline silk.</title>
        <authorList>
            <person name="Kono N."/>
            <person name="Nakamura H."/>
            <person name="Mori M."/>
            <person name="Yoshida Y."/>
            <person name="Ohtoshi R."/>
            <person name="Malay A.D."/>
            <person name="Moran D.A.P."/>
            <person name="Tomita M."/>
            <person name="Numata K."/>
            <person name="Arakawa K."/>
        </authorList>
    </citation>
    <scope>NUCLEOTIDE SEQUENCE</scope>
</reference>
<sequence>MFRCQLLNYIYTSSLVFLFLLKEEKNEYNLRQSNTITIHQVTSTSSKPQPRNGLLEPFAFPDHPPQTHEPASKWQPAVSSHMPPSDCSSASQHYSSPSRRQKVCGACGDRAKSYHFGGISCDSCKAFFRRSVQNEAYKNFHCPYEGKCEITITSRKCCQFCRFKKCLSIGMETGWVMTEEERLALVKNRMERKQRQGVSEPSSSARNGKSLIAQLLSLNTNLI</sequence>
<evidence type="ECO:0000256" key="4">
    <source>
        <dbReference type="ARBA" id="ARBA00023015"/>
    </source>
</evidence>
<dbReference type="PROSITE" id="PS51030">
    <property type="entry name" value="NUCLEAR_REC_DBD_2"/>
    <property type="match status" value="1"/>
</dbReference>
<keyword evidence="3" id="KW-0862">Zinc</keyword>
<evidence type="ECO:0000256" key="7">
    <source>
        <dbReference type="ARBA" id="ARBA00023170"/>
    </source>
</evidence>
<dbReference type="SUPFAM" id="SSF57716">
    <property type="entry name" value="Glucocorticoid receptor-like (DNA-binding domain)"/>
    <property type="match status" value="1"/>
</dbReference>
<protein>
    <submittedName>
        <fullName evidence="11">Nuclear hormone receptor family member nhr-48</fullName>
    </submittedName>
</protein>
<dbReference type="AlphaFoldDB" id="A0A8X6WWJ8"/>
<comment type="caution">
    <text evidence="11">The sequence shown here is derived from an EMBL/GenBank/DDBJ whole genome shotgun (WGS) entry which is preliminary data.</text>
</comment>
<dbReference type="InterPro" id="IPR013088">
    <property type="entry name" value="Znf_NHR/GATA"/>
</dbReference>
<keyword evidence="8" id="KW-0539">Nucleus</keyword>
<dbReference type="GO" id="GO:0004879">
    <property type="term" value="F:nuclear receptor activity"/>
    <property type="evidence" value="ECO:0007669"/>
    <property type="project" value="TreeGrafter"/>
</dbReference>
<evidence type="ECO:0000313" key="11">
    <source>
        <dbReference type="EMBL" id="GFY42055.1"/>
    </source>
</evidence>
<evidence type="ECO:0000259" key="10">
    <source>
        <dbReference type="PROSITE" id="PS51030"/>
    </source>
</evidence>
<gene>
    <name evidence="11" type="primary">nhr-48</name>
    <name evidence="11" type="ORF">TNIN_420651</name>
</gene>
<dbReference type="SMART" id="SM00399">
    <property type="entry name" value="ZnF_C4"/>
    <property type="match status" value="1"/>
</dbReference>
<keyword evidence="2" id="KW-0863">Zinc-finger</keyword>
<keyword evidence="7 11" id="KW-0675">Receptor</keyword>
<evidence type="ECO:0000256" key="8">
    <source>
        <dbReference type="ARBA" id="ARBA00023242"/>
    </source>
</evidence>
<evidence type="ECO:0000256" key="5">
    <source>
        <dbReference type="ARBA" id="ARBA00023125"/>
    </source>
</evidence>
<evidence type="ECO:0000256" key="1">
    <source>
        <dbReference type="ARBA" id="ARBA00022723"/>
    </source>
</evidence>
<feature type="domain" description="Nuclear receptor" evidence="10">
    <location>
        <begin position="101"/>
        <end position="178"/>
    </location>
</feature>
<dbReference type="GO" id="GO:0008270">
    <property type="term" value="F:zinc ion binding"/>
    <property type="evidence" value="ECO:0007669"/>
    <property type="project" value="UniProtKB-KW"/>
</dbReference>
<name>A0A8X6WWJ8_9ARAC</name>
<dbReference type="PRINTS" id="PR00047">
    <property type="entry name" value="STROIDFINGER"/>
</dbReference>
<dbReference type="PROSITE" id="PS00031">
    <property type="entry name" value="NUCLEAR_REC_DBD_1"/>
    <property type="match status" value="1"/>
</dbReference>
<feature type="compositionally biased region" description="Polar residues" evidence="9">
    <location>
        <begin position="86"/>
        <end position="95"/>
    </location>
</feature>
<dbReference type="PANTHER" id="PTHR24082:SF482">
    <property type="entry name" value="NUCLEAR RECEPTOR"/>
    <property type="match status" value="1"/>
</dbReference>
<dbReference type="InterPro" id="IPR050234">
    <property type="entry name" value="Nuclear_hormone_rcpt_NR1"/>
</dbReference>
<keyword evidence="1" id="KW-0479">Metal-binding</keyword>
<dbReference type="GO" id="GO:0045944">
    <property type="term" value="P:positive regulation of transcription by RNA polymerase II"/>
    <property type="evidence" value="ECO:0007669"/>
    <property type="project" value="TreeGrafter"/>
</dbReference>
<dbReference type="OrthoDB" id="6159439at2759"/>
<dbReference type="GO" id="GO:0030154">
    <property type="term" value="P:cell differentiation"/>
    <property type="evidence" value="ECO:0007669"/>
    <property type="project" value="TreeGrafter"/>
</dbReference>
<dbReference type="GO" id="GO:0000122">
    <property type="term" value="P:negative regulation of transcription by RNA polymerase II"/>
    <property type="evidence" value="ECO:0007669"/>
    <property type="project" value="TreeGrafter"/>
</dbReference>
<organism evidence="11 12">
    <name type="scientific">Trichonephila inaurata madagascariensis</name>
    <dbReference type="NCBI Taxonomy" id="2747483"/>
    <lineage>
        <taxon>Eukaryota</taxon>
        <taxon>Metazoa</taxon>
        <taxon>Ecdysozoa</taxon>
        <taxon>Arthropoda</taxon>
        <taxon>Chelicerata</taxon>
        <taxon>Arachnida</taxon>
        <taxon>Araneae</taxon>
        <taxon>Araneomorphae</taxon>
        <taxon>Entelegynae</taxon>
        <taxon>Araneoidea</taxon>
        <taxon>Nephilidae</taxon>
        <taxon>Trichonephila</taxon>
        <taxon>Trichonephila inaurata</taxon>
    </lineage>
</organism>
<evidence type="ECO:0000313" key="12">
    <source>
        <dbReference type="Proteomes" id="UP000886998"/>
    </source>
</evidence>
<keyword evidence="5" id="KW-0238">DNA-binding</keyword>
<keyword evidence="6" id="KW-0804">Transcription</keyword>
<dbReference type="Pfam" id="PF00105">
    <property type="entry name" value="zf-C4"/>
    <property type="match status" value="1"/>
</dbReference>
<dbReference type="EMBL" id="BMAV01002841">
    <property type="protein sequence ID" value="GFY42055.1"/>
    <property type="molecule type" value="Genomic_DNA"/>
</dbReference>
<dbReference type="InterPro" id="IPR001628">
    <property type="entry name" value="Znf_hrmn_rcpt"/>
</dbReference>
<proteinExistence type="predicted"/>
<accession>A0A8X6WWJ8</accession>
<evidence type="ECO:0000256" key="6">
    <source>
        <dbReference type="ARBA" id="ARBA00023163"/>
    </source>
</evidence>
<keyword evidence="4" id="KW-0805">Transcription regulation</keyword>
<dbReference type="Proteomes" id="UP000886998">
    <property type="component" value="Unassembled WGS sequence"/>
</dbReference>